<dbReference type="Pfam" id="PF03101">
    <property type="entry name" value="FAR1"/>
    <property type="match status" value="1"/>
</dbReference>
<dbReference type="PANTHER" id="PTHR47718:SF17">
    <property type="entry name" value="PROTEIN FAR1-RELATED SEQUENCE 5-LIKE"/>
    <property type="match status" value="1"/>
</dbReference>
<proteinExistence type="predicted"/>
<protein>
    <recommendedName>
        <fullName evidence="1">FAR1 domain-containing protein</fullName>
    </recommendedName>
</protein>
<evidence type="ECO:0000259" key="1">
    <source>
        <dbReference type="Pfam" id="PF03101"/>
    </source>
</evidence>
<dbReference type="EMBL" id="JBDFQZ010000008">
    <property type="protein sequence ID" value="KAK9697963.1"/>
    <property type="molecule type" value="Genomic_DNA"/>
</dbReference>
<organism evidence="2 3">
    <name type="scientific">Saponaria officinalis</name>
    <name type="common">Common soapwort</name>
    <name type="synonym">Lychnis saponaria</name>
    <dbReference type="NCBI Taxonomy" id="3572"/>
    <lineage>
        <taxon>Eukaryota</taxon>
        <taxon>Viridiplantae</taxon>
        <taxon>Streptophyta</taxon>
        <taxon>Embryophyta</taxon>
        <taxon>Tracheophyta</taxon>
        <taxon>Spermatophyta</taxon>
        <taxon>Magnoliopsida</taxon>
        <taxon>eudicotyledons</taxon>
        <taxon>Gunneridae</taxon>
        <taxon>Pentapetalae</taxon>
        <taxon>Caryophyllales</taxon>
        <taxon>Caryophyllaceae</taxon>
        <taxon>Caryophylleae</taxon>
        <taxon>Saponaria</taxon>
    </lineage>
</organism>
<evidence type="ECO:0000313" key="2">
    <source>
        <dbReference type="EMBL" id="KAK9697963.1"/>
    </source>
</evidence>
<reference evidence="2" key="1">
    <citation type="submission" date="2024-03" db="EMBL/GenBank/DDBJ databases">
        <title>WGS assembly of Saponaria officinalis var. Norfolk2.</title>
        <authorList>
            <person name="Jenkins J."/>
            <person name="Shu S."/>
            <person name="Grimwood J."/>
            <person name="Barry K."/>
            <person name="Goodstein D."/>
            <person name="Schmutz J."/>
            <person name="Leebens-Mack J."/>
            <person name="Osbourn A."/>
        </authorList>
    </citation>
    <scope>NUCLEOTIDE SEQUENCE [LARGE SCALE GENOMIC DNA]</scope>
    <source>
        <strain evidence="2">JIC</strain>
    </source>
</reference>
<comment type="caution">
    <text evidence="2">The sequence shown here is derived from an EMBL/GenBank/DDBJ whole genome shotgun (WGS) entry which is preliminary data.</text>
</comment>
<gene>
    <name evidence="2" type="ORF">RND81_08G073300</name>
</gene>
<dbReference type="InterPro" id="IPR004330">
    <property type="entry name" value="FAR1_DNA_bnd_dom"/>
</dbReference>
<keyword evidence="3" id="KW-1185">Reference proteome</keyword>
<evidence type="ECO:0000313" key="3">
    <source>
        <dbReference type="Proteomes" id="UP001443914"/>
    </source>
</evidence>
<accession>A0AAW1J546</accession>
<dbReference type="PANTHER" id="PTHR47718">
    <property type="entry name" value="OS01G0519700 PROTEIN"/>
    <property type="match status" value="1"/>
</dbReference>
<feature type="domain" description="FAR1" evidence="1">
    <location>
        <begin position="41"/>
        <end position="124"/>
    </location>
</feature>
<sequence>MCGMEQIKQKKGGEEKIIVVEVETSELLGKMAENEQKAYEIYNDYAFLMGFSIRRSKQRNRSNQIGTSMKQYCCSKAGYKTSMGKHFSKLNNRTNCLAKTTCYIDEQGIYTIGKHHMEHNHQLCPEDKRHLLHSQRNVSPQGIEFLMQLVSSGVKLSDATRVIGKEKGGLPMVGFTPRDAYNAISKEKKKLFEGPDEEILIRTLDYNLFGDSIVHDTTYRTNRYDMICAPFVGMNHHGKNIMFAAIRVVFNKSHHRLFVWHLIENSKKHIRHLRELKGLINECKCGDNVWLKKLYNCKEKWCPVFSKECFSGGILSSQRSETINDSLSSRLCAIAGLCGFYSIFVNVVSEWRNKKINDDFCCLQGSQKMISNHVNILTHARDVYTFEIYHLFEEQFLKSMTLHQRLHDKSEDLFIYHVGNASKDQTSDLIKNVVTFNQKENSIFCTCQIYVWRAQMTRKFNDHISISHCNSRSRHYLEEAYLKINEASCG</sequence>
<dbReference type="Proteomes" id="UP001443914">
    <property type="component" value="Unassembled WGS sequence"/>
</dbReference>
<name>A0AAW1J546_SAPOF</name>
<dbReference type="AlphaFoldDB" id="A0AAW1J546"/>